<dbReference type="RefSeq" id="WP_224325577.1">
    <property type="nucleotide sequence ID" value="NZ_JACGBB010000033.1"/>
</dbReference>
<dbReference type="PANTHER" id="PTHR10458:SF22">
    <property type="entry name" value="PEPTIDE DEFORMYLASE"/>
    <property type="match status" value="1"/>
</dbReference>
<feature type="binding site" evidence="2">
    <location>
        <position position="142"/>
    </location>
    <ligand>
        <name>Fe cation</name>
        <dbReference type="ChEBI" id="CHEBI:24875"/>
    </ligand>
</feature>
<comment type="caution">
    <text evidence="3">The sequence shown here is derived from an EMBL/GenBank/DDBJ whole genome shotgun (WGS) entry which is preliminary data.</text>
</comment>
<feature type="binding site" evidence="2">
    <location>
        <position position="138"/>
    </location>
    <ligand>
        <name>Fe cation</name>
        <dbReference type="ChEBI" id="CHEBI:24875"/>
    </ligand>
</feature>
<dbReference type="PRINTS" id="PR01576">
    <property type="entry name" value="PDEFORMYLASE"/>
</dbReference>
<dbReference type="Gene3D" id="3.90.45.10">
    <property type="entry name" value="Peptide deformylase"/>
    <property type="match status" value="1"/>
</dbReference>
<keyword evidence="2 3" id="KW-0378">Hydrolase</keyword>
<dbReference type="InterPro" id="IPR036821">
    <property type="entry name" value="Peptide_deformylase_sf"/>
</dbReference>
<keyword evidence="2" id="KW-0408">Iron</keyword>
<comment type="catalytic activity">
    <reaction evidence="2">
        <text>N-terminal N-formyl-L-methionyl-[peptide] + H2O = N-terminal L-methionyl-[peptide] + formate</text>
        <dbReference type="Rhea" id="RHEA:24420"/>
        <dbReference type="Rhea" id="RHEA-COMP:10639"/>
        <dbReference type="Rhea" id="RHEA-COMP:10640"/>
        <dbReference type="ChEBI" id="CHEBI:15377"/>
        <dbReference type="ChEBI" id="CHEBI:15740"/>
        <dbReference type="ChEBI" id="CHEBI:49298"/>
        <dbReference type="ChEBI" id="CHEBI:64731"/>
        <dbReference type="EC" id="3.5.1.88"/>
    </reaction>
</comment>
<comment type="similarity">
    <text evidence="1 2">Belongs to the polypeptide deformylase family.</text>
</comment>
<comment type="cofactor">
    <cofactor evidence="2">
        <name>Fe(2+)</name>
        <dbReference type="ChEBI" id="CHEBI:29033"/>
    </cofactor>
    <text evidence="2">Binds 1 Fe(2+) ion.</text>
</comment>
<evidence type="ECO:0000313" key="4">
    <source>
        <dbReference type="Proteomes" id="UP000786183"/>
    </source>
</evidence>
<dbReference type="EC" id="3.5.1.88" evidence="2"/>
<dbReference type="EMBL" id="JACGBB010000033">
    <property type="protein sequence ID" value="MBZ7988113.1"/>
    <property type="molecule type" value="Genomic_DNA"/>
</dbReference>
<dbReference type="NCBIfam" id="TIGR00079">
    <property type="entry name" value="pept_deformyl"/>
    <property type="match status" value="1"/>
</dbReference>
<accession>A0ABS7WTK3</accession>
<feature type="active site" evidence="2">
    <location>
        <position position="139"/>
    </location>
</feature>
<dbReference type="HAMAP" id="MF_00163">
    <property type="entry name" value="Pep_deformylase"/>
    <property type="match status" value="1"/>
</dbReference>
<dbReference type="PANTHER" id="PTHR10458">
    <property type="entry name" value="PEPTIDE DEFORMYLASE"/>
    <property type="match status" value="1"/>
</dbReference>
<gene>
    <name evidence="2" type="primary">def</name>
    <name evidence="3" type="ORF">AVCANL283_08415</name>
</gene>
<protein>
    <recommendedName>
        <fullName evidence="2">Peptide deformylase</fullName>
        <shortName evidence="2">PDF</shortName>
        <ecNumber evidence="2">3.5.1.88</ecNumber>
    </recommendedName>
    <alternativeName>
        <fullName evidence="2">Polypeptide deformylase</fullName>
    </alternativeName>
</protein>
<dbReference type="GO" id="GO:0042586">
    <property type="term" value="F:peptide deformylase activity"/>
    <property type="evidence" value="ECO:0007669"/>
    <property type="project" value="UniProtKB-EC"/>
</dbReference>
<feature type="binding site" evidence="2">
    <location>
        <position position="96"/>
    </location>
    <ligand>
        <name>Fe cation</name>
        <dbReference type="ChEBI" id="CHEBI:24875"/>
    </ligand>
</feature>
<proteinExistence type="inferred from homology"/>
<evidence type="ECO:0000256" key="1">
    <source>
        <dbReference type="ARBA" id="ARBA00010759"/>
    </source>
</evidence>
<sequence>MKLDILTYPNPILFQKCNEVSVIDDDLRKFLDDMYDTMIASNGIGLAAIQVGVNKRIFIINLLNEESIQDKKDLIEFINPVITPIGDAKQVYEEGCLSVPGFFEEVTRYDSIKVEYYDRFNNKKTLEANGLLAVAIQHENDHLDGHLFIEKISFNAKKKFEKHYKESKKRKKNK</sequence>
<reference evidence="3 4" key="1">
    <citation type="submission" date="2020-07" db="EMBL/GenBank/DDBJ databases">
        <title>Transfer of Campylobacter canadensis to the novel genus Avispirillum gen. nov., that also includes two novel species recovered from migratory waterfowl: Avispirillum anseris sp. nov. and Avispirillum brantae sp. nov.</title>
        <authorList>
            <person name="Miller W.G."/>
            <person name="Chapman M.H."/>
            <person name="Yee E."/>
            <person name="Inglis G.D."/>
        </authorList>
    </citation>
    <scope>NUCLEOTIDE SEQUENCE [LARGE SCALE GENOMIC DNA]</scope>
    <source>
        <strain evidence="3 4">L283</strain>
    </source>
</reference>
<evidence type="ECO:0000256" key="2">
    <source>
        <dbReference type="HAMAP-Rule" id="MF_00163"/>
    </source>
</evidence>
<dbReference type="CDD" id="cd00487">
    <property type="entry name" value="Pep_deformylase"/>
    <property type="match status" value="1"/>
</dbReference>
<dbReference type="InterPro" id="IPR023635">
    <property type="entry name" value="Peptide_deformylase"/>
</dbReference>
<keyword evidence="2" id="KW-0648">Protein biosynthesis</keyword>
<dbReference type="Pfam" id="PF01327">
    <property type="entry name" value="Pep_deformylase"/>
    <property type="match status" value="1"/>
</dbReference>
<keyword evidence="2" id="KW-0479">Metal-binding</keyword>
<comment type="function">
    <text evidence="2">Removes the formyl group from the N-terminal Met of newly synthesized proteins. Requires at least a dipeptide for an efficient rate of reaction. N-terminal L-methionine is a prerequisite for activity but the enzyme has broad specificity at other positions.</text>
</comment>
<dbReference type="PIRSF" id="PIRSF004749">
    <property type="entry name" value="Pep_def"/>
    <property type="match status" value="1"/>
</dbReference>
<keyword evidence="4" id="KW-1185">Reference proteome</keyword>
<evidence type="ECO:0000313" key="3">
    <source>
        <dbReference type="EMBL" id="MBZ7988113.1"/>
    </source>
</evidence>
<dbReference type="SUPFAM" id="SSF56420">
    <property type="entry name" value="Peptide deformylase"/>
    <property type="match status" value="1"/>
</dbReference>
<dbReference type="NCBIfam" id="NF001159">
    <property type="entry name" value="PRK00150.1-3"/>
    <property type="match status" value="1"/>
</dbReference>
<organism evidence="3 4">
    <name type="scientific">Campylobacter canadensis</name>
    <dbReference type="NCBI Taxonomy" id="449520"/>
    <lineage>
        <taxon>Bacteria</taxon>
        <taxon>Pseudomonadati</taxon>
        <taxon>Campylobacterota</taxon>
        <taxon>Epsilonproteobacteria</taxon>
        <taxon>Campylobacterales</taxon>
        <taxon>Campylobacteraceae</taxon>
        <taxon>Campylobacter</taxon>
    </lineage>
</organism>
<name>A0ABS7WTK3_9BACT</name>
<dbReference type="Proteomes" id="UP000786183">
    <property type="component" value="Unassembled WGS sequence"/>
</dbReference>